<protein>
    <submittedName>
        <fullName evidence="11">Benzoylformate decarboxylase</fullName>
    </submittedName>
</protein>
<dbReference type="GO" id="GO:0030976">
    <property type="term" value="F:thiamine pyrophosphate binding"/>
    <property type="evidence" value="ECO:0007669"/>
    <property type="project" value="InterPro"/>
</dbReference>
<dbReference type="Pfam" id="PF00205">
    <property type="entry name" value="TPP_enzyme_M"/>
    <property type="match status" value="1"/>
</dbReference>
<dbReference type="GO" id="GO:0003984">
    <property type="term" value="F:acetolactate synthase activity"/>
    <property type="evidence" value="ECO:0007669"/>
    <property type="project" value="TreeGrafter"/>
</dbReference>
<dbReference type="SUPFAM" id="SSF52467">
    <property type="entry name" value="DHS-like NAD/FAD-binding domain"/>
    <property type="match status" value="1"/>
</dbReference>
<dbReference type="CDD" id="cd07035">
    <property type="entry name" value="TPP_PYR_POX_like"/>
    <property type="match status" value="1"/>
</dbReference>
<dbReference type="EMBL" id="AMBO01000323">
    <property type="protein sequence ID" value="EKD01240.1"/>
    <property type="molecule type" value="Genomic_DNA"/>
</dbReference>
<dbReference type="InterPro" id="IPR000399">
    <property type="entry name" value="TPP-bd_CS"/>
</dbReference>
<feature type="domain" description="Thiamine pyrophosphate enzyme TPP-binding" evidence="9">
    <location>
        <begin position="385"/>
        <end position="518"/>
    </location>
</feature>
<gene>
    <name evidence="11" type="ORF">A1Q2_04465</name>
</gene>
<dbReference type="Gene3D" id="3.40.50.970">
    <property type="match status" value="2"/>
</dbReference>
<evidence type="ECO:0000313" key="12">
    <source>
        <dbReference type="Proteomes" id="UP000006757"/>
    </source>
</evidence>
<evidence type="ECO:0000256" key="1">
    <source>
        <dbReference type="ARBA" id="ARBA00004173"/>
    </source>
</evidence>
<organism evidence="11 12">
    <name type="scientific">Trichosporon asahii var. asahii (strain CBS 8904)</name>
    <name type="common">Yeast</name>
    <dbReference type="NCBI Taxonomy" id="1220162"/>
    <lineage>
        <taxon>Eukaryota</taxon>
        <taxon>Fungi</taxon>
        <taxon>Dikarya</taxon>
        <taxon>Basidiomycota</taxon>
        <taxon>Agaricomycotina</taxon>
        <taxon>Tremellomycetes</taxon>
        <taxon>Trichosporonales</taxon>
        <taxon>Trichosporonaceae</taxon>
        <taxon>Trichosporon</taxon>
    </lineage>
</organism>
<name>K1VB26_TRIAC</name>
<keyword evidence="4 6" id="KW-0786">Thiamine pyrophosphate</keyword>
<evidence type="ECO:0000256" key="2">
    <source>
        <dbReference type="ARBA" id="ARBA00007812"/>
    </source>
</evidence>
<dbReference type="Pfam" id="PF02776">
    <property type="entry name" value="TPP_enzyme_N"/>
    <property type="match status" value="1"/>
</dbReference>
<dbReference type="InterPro" id="IPR029061">
    <property type="entry name" value="THDP-binding"/>
</dbReference>
<dbReference type="eggNOG" id="KOG4166">
    <property type="taxonomic scope" value="Eukaryota"/>
</dbReference>
<comment type="caution">
    <text evidence="11">The sequence shown here is derived from an EMBL/GenBank/DDBJ whole genome shotgun (WGS) entry which is preliminary data.</text>
</comment>
<evidence type="ECO:0000259" key="8">
    <source>
        <dbReference type="Pfam" id="PF00205"/>
    </source>
</evidence>
<keyword evidence="12" id="KW-1185">Reference proteome</keyword>
<evidence type="ECO:0000256" key="7">
    <source>
        <dbReference type="SAM" id="MobiDB-lite"/>
    </source>
</evidence>
<feature type="domain" description="Thiamine pyrophosphate enzyme N-terminal TPP-binding" evidence="10">
    <location>
        <begin position="8"/>
        <end position="114"/>
    </location>
</feature>
<dbReference type="Proteomes" id="UP000006757">
    <property type="component" value="Unassembled WGS sequence"/>
</dbReference>
<dbReference type="HOGENOM" id="CLU_013748_3_1_1"/>
<comment type="similarity">
    <text evidence="2 6">Belongs to the TPP enzyme family.</text>
</comment>
<evidence type="ECO:0000256" key="3">
    <source>
        <dbReference type="ARBA" id="ARBA00022946"/>
    </source>
</evidence>
<dbReference type="InterPro" id="IPR045229">
    <property type="entry name" value="TPP_enz"/>
</dbReference>
<keyword evidence="5" id="KW-0496">Mitochondrion</keyword>
<dbReference type="InParanoid" id="K1VB26"/>
<dbReference type="InterPro" id="IPR029035">
    <property type="entry name" value="DHS-like_NAD/FAD-binding_dom"/>
</dbReference>
<evidence type="ECO:0000313" key="11">
    <source>
        <dbReference type="EMBL" id="EKD01240.1"/>
    </source>
</evidence>
<dbReference type="InterPro" id="IPR012001">
    <property type="entry name" value="Thiamin_PyroP_enz_TPP-bd_dom"/>
</dbReference>
<dbReference type="Gene3D" id="3.40.50.1220">
    <property type="entry name" value="TPP-binding domain"/>
    <property type="match status" value="1"/>
</dbReference>
<dbReference type="Pfam" id="PF02775">
    <property type="entry name" value="TPP_enzyme_C"/>
    <property type="match status" value="1"/>
</dbReference>
<accession>K1VB26</accession>
<dbReference type="GO" id="GO:0005739">
    <property type="term" value="C:mitochondrion"/>
    <property type="evidence" value="ECO:0007669"/>
    <property type="project" value="UniProtKB-SubCell"/>
</dbReference>
<dbReference type="InterPro" id="IPR011766">
    <property type="entry name" value="TPP_enzyme_TPP-bd"/>
</dbReference>
<dbReference type="OrthoDB" id="10006023at2759"/>
<dbReference type="PROSITE" id="PS00187">
    <property type="entry name" value="TPP_ENZYMES"/>
    <property type="match status" value="1"/>
</dbReference>
<dbReference type="GO" id="GO:0050660">
    <property type="term" value="F:flavin adenine dinucleotide binding"/>
    <property type="evidence" value="ECO:0007669"/>
    <property type="project" value="TreeGrafter"/>
</dbReference>
<evidence type="ECO:0000256" key="6">
    <source>
        <dbReference type="RuleBase" id="RU362132"/>
    </source>
</evidence>
<sequence length="523" mass="56035">MTTKELTVLDRTYEILRAHGLTTIFGNPGSNELPFLASLPDDFSYVLGLQEAVVTGMAEGYSRATGQPALVSLHAASGTGNAMGALTNAVYAHVPLVLLAGQQVRRTVGQEVMLANVDAGMLTKPLVKWAGEPLAAEDVPRAMSQAILEAITQRGPTYLSVPWDDWAHMALESDALLPSRRVKVCGALSREDKDELLQRIANWKRPVLVLGPDADGAQKSSVQLAERLGAAVWIAPSAPRCPYPTTHAHYRGLLPPGVESVRSRLEDYDGILIIGAPLMRYHRWEPAAYTNGQDVVHITQDNSEATRAPYGDSYVANVHQAIAALAADVPDRGERLERRSTPPAATSEKGMTGEQVLAVLDKHVGDSITYVNEATTLDVTFLERMRVSRENQYHFPASGGLGFGLPCAVGLALGRPDWTVVGVIGDGSANYALPALYAARTHNTRTIFVIVNNASYGALRKFAVALQAESSPGLDIPGIDFVSLAKGYGVPASTVSTPEELDKAYTDALEAQGPVLIDARVVQ</sequence>
<feature type="domain" description="Thiamine pyrophosphate enzyme central" evidence="8">
    <location>
        <begin position="195"/>
        <end position="324"/>
    </location>
</feature>
<evidence type="ECO:0000259" key="9">
    <source>
        <dbReference type="Pfam" id="PF02775"/>
    </source>
</evidence>
<feature type="region of interest" description="Disordered" evidence="7">
    <location>
        <begin position="332"/>
        <end position="351"/>
    </location>
</feature>
<dbReference type="GO" id="GO:0000287">
    <property type="term" value="F:magnesium ion binding"/>
    <property type="evidence" value="ECO:0007669"/>
    <property type="project" value="InterPro"/>
</dbReference>
<proteinExistence type="inferred from homology"/>
<dbReference type="OMA" id="DFRHEEP"/>
<dbReference type="PANTHER" id="PTHR18968:SF133">
    <property type="entry name" value="BENZOYLFORMATE DECARBOXYLASE"/>
    <property type="match status" value="1"/>
</dbReference>
<dbReference type="InterPro" id="IPR012000">
    <property type="entry name" value="Thiamin_PyroP_enz_cen_dom"/>
</dbReference>
<keyword evidence="3" id="KW-0809">Transit peptide</keyword>
<evidence type="ECO:0000256" key="4">
    <source>
        <dbReference type="ARBA" id="ARBA00023052"/>
    </source>
</evidence>
<dbReference type="PANTHER" id="PTHR18968">
    <property type="entry name" value="THIAMINE PYROPHOSPHATE ENZYMES"/>
    <property type="match status" value="1"/>
</dbReference>
<reference evidence="11 12" key="1">
    <citation type="journal article" date="2012" name="Eukaryot. Cell">
        <title>Genome sequence of the Trichosporon asahii environmental strain CBS 8904.</title>
        <authorList>
            <person name="Yang R.Y."/>
            <person name="Li H.T."/>
            <person name="Zhu H."/>
            <person name="Zhou G.P."/>
            <person name="Wang M."/>
            <person name="Wang L."/>
        </authorList>
    </citation>
    <scope>NUCLEOTIDE SEQUENCE [LARGE SCALE GENOMIC DNA]</scope>
    <source>
        <strain evidence="11 12">CBS 8904</strain>
    </source>
</reference>
<evidence type="ECO:0000256" key="5">
    <source>
        <dbReference type="ARBA" id="ARBA00023128"/>
    </source>
</evidence>
<evidence type="ECO:0000259" key="10">
    <source>
        <dbReference type="Pfam" id="PF02776"/>
    </source>
</evidence>
<dbReference type="AlphaFoldDB" id="K1VB26"/>
<comment type="subcellular location">
    <subcellularLocation>
        <location evidence="1">Mitochondrion</location>
    </subcellularLocation>
</comment>
<dbReference type="CDD" id="cd02002">
    <property type="entry name" value="TPP_BFDC"/>
    <property type="match status" value="1"/>
</dbReference>
<dbReference type="NCBIfam" id="NF005485">
    <property type="entry name" value="PRK07092.1"/>
    <property type="match status" value="1"/>
</dbReference>
<dbReference type="SUPFAM" id="SSF52518">
    <property type="entry name" value="Thiamin diphosphate-binding fold (THDP-binding)"/>
    <property type="match status" value="2"/>
</dbReference>
<dbReference type="STRING" id="1220162.K1VB26"/>